<dbReference type="EMBL" id="CP069389">
    <property type="protein sequence ID" value="QRN90278.1"/>
    <property type="molecule type" value="Genomic_DNA"/>
</dbReference>
<proteinExistence type="predicted"/>
<evidence type="ECO:0000256" key="1">
    <source>
        <dbReference type="SAM" id="Phobius"/>
    </source>
</evidence>
<name>A0AB37HL07_MAMSC</name>
<evidence type="ECO:0000313" key="2">
    <source>
        <dbReference type="EMBL" id="QRN90278.1"/>
    </source>
</evidence>
<gene>
    <name evidence="2" type="ORF">JRU67_09415</name>
</gene>
<protein>
    <submittedName>
        <fullName evidence="2">Uncharacterized protein</fullName>
    </submittedName>
</protein>
<sequence>MNILKYPLLTLIIVIEFFIIASFSVTPIEHALMFWLVTVLFFEMFDHIFNSLKNDEI</sequence>
<reference evidence="2" key="1">
    <citation type="submission" date="2021-02" db="EMBL/GenBank/DDBJ databases">
        <title>cfr and optrA-positive Staphylococcus spp.</title>
        <authorList>
            <person name="Chen L."/>
        </authorList>
    </citation>
    <scope>NUCLEOTIDE SEQUENCE</scope>
    <source>
        <strain evidence="2">GDQ20D70P</strain>
    </source>
</reference>
<dbReference type="RefSeq" id="WP_204178260.1">
    <property type="nucleotide sequence ID" value="NZ_CP069389.1"/>
</dbReference>
<keyword evidence="1" id="KW-1133">Transmembrane helix</keyword>
<accession>A0AB37HL07</accession>
<keyword evidence="1" id="KW-0472">Membrane</keyword>
<organism evidence="2 3">
    <name type="scientific">Mammaliicoccus sciuri</name>
    <name type="common">Staphylococcus sciuri</name>
    <dbReference type="NCBI Taxonomy" id="1296"/>
    <lineage>
        <taxon>Bacteria</taxon>
        <taxon>Bacillati</taxon>
        <taxon>Bacillota</taxon>
        <taxon>Bacilli</taxon>
        <taxon>Bacillales</taxon>
        <taxon>Staphylococcaceae</taxon>
        <taxon>Mammaliicoccus</taxon>
    </lineage>
</organism>
<dbReference type="AlphaFoldDB" id="A0AB37HL07"/>
<feature type="transmembrane region" description="Helical" evidence="1">
    <location>
        <begin position="7"/>
        <end position="26"/>
    </location>
</feature>
<feature type="transmembrane region" description="Helical" evidence="1">
    <location>
        <begin position="32"/>
        <end position="49"/>
    </location>
</feature>
<keyword evidence="1" id="KW-0812">Transmembrane</keyword>
<dbReference type="Proteomes" id="UP000640299">
    <property type="component" value="Chromosome"/>
</dbReference>
<evidence type="ECO:0000313" key="3">
    <source>
        <dbReference type="Proteomes" id="UP000640299"/>
    </source>
</evidence>